<proteinExistence type="predicted"/>
<evidence type="ECO:0000313" key="1">
    <source>
        <dbReference type="EMBL" id="CAD8188652.1"/>
    </source>
</evidence>
<name>A0A8S1WIJ9_PAROT</name>
<organism evidence="1 2">
    <name type="scientific">Paramecium octaurelia</name>
    <dbReference type="NCBI Taxonomy" id="43137"/>
    <lineage>
        <taxon>Eukaryota</taxon>
        <taxon>Sar</taxon>
        <taxon>Alveolata</taxon>
        <taxon>Ciliophora</taxon>
        <taxon>Intramacronucleata</taxon>
        <taxon>Oligohymenophorea</taxon>
        <taxon>Peniculida</taxon>
        <taxon>Parameciidae</taxon>
        <taxon>Paramecium</taxon>
    </lineage>
</organism>
<keyword evidence="2" id="KW-1185">Reference proteome</keyword>
<dbReference type="PANTHER" id="PTHR23084">
    <property type="entry name" value="PHOSPHATIDYLINOSITOL-4-PHOSPHATE 5-KINASE RELATED"/>
    <property type="match status" value="1"/>
</dbReference>
<dbReference type="OrthoDB" id="282259at2759"/>
<dbReference type="EMBL" id="CAJJDP010000092">
    <property type="protein sequence ID" value="CAD8188652.1"/>
    <property type="molecule type" value="Genomic_DNA"/>
</dbReference>
<gene>
    <name evidence="1" type="ORF">POCTA_138.1.T0930080</name>
</gene>
<accession>A0A8S1WIJ9</accession>
<dbReference type="AlphaFoldDB" id="A0A8S1WIJ9"/>
<reference evidence="1" key="1">
    <citation type="submission" date="2021-01" db="EMBL/GenBank/DDBJ databases">
        <authorList>
            <consortium name="Genoscope - CEA"/>
            <person name="William W."/>
        </authorList>
    </citation>
    <scope>NUCLEOTIDE SEQUENCE</scope>
</reference>
<sequence length="85" mass="10054">MIYKFPSLKTQLEGRDLVINSKHKVLKTLILQSGAYYQGEWVGQNRDGYGVQIWSDGENYEEWKNNRANRRGKFWHIDGDQYEGE</sequence>
<dbReference type="Proteomes" id="UP000683925">
    <property type="component" value="Unassembled WGS sequence"/>
</dbReference>
<evidence type="ECO:0000313" key="2">
    <source>
        <dbReference type="Proteomes" id="UP000683925"/>
    </source>
</evidence>
<dbReference type="PANTHER" id="PTHR23084:SF263">
    <property type="entry name" value="MORN REPEAT-CONTAINING PROTEIN 1"/>
    <property type="match status" value="1"/>
</dbReference>
<protein>
    <submittedName>
        <fullName evidence="1">Uncharacterized protein</fullName>
    </submittedName>
</protein>
<comment type="caution">
    <text evidence="1">The sequence shown here is derived from an EMBL/GenBank/DDBJ whole genome shotgun (WGS) entry which is preliminary data.</text>
</comment>